<protein>
    <submittedName>
        <fullName evidence="1">Uncharacterized protein</fullName>
    </submittedName>
</protein>
<organism evidence="1 2">
    <name type="scientific">Triangularia verruculosa</name>
    <dbReference type="NCBI Taxonomy" id="2587418"/>
    <lineage>
        <taxon>Eukaryota</taxon>
        <taxon>Fungi</taxon>
        <taxon>Dikarya</taxon>
        <taxon>Ascomycota</taxon>
        <taxon>Pezizomycotina</taxon>
        <taxon>Sordariomycetes</taxon>
        <taxon>Sordariomycetidae</taxon>
        <taxon>Sordariales</taxon>
        <taxon>Podosporaceae</taxon>
        <taxon>Triangularia</taxon>
    </lineage>
</organism>
<evidence type="ECO:0000313" key="2">
    <source>
        <dbReference type="Proteomes" id="UP001303160"/>
    </source>
</evidence>
<keyword evidence="2" id="KW-1185">Reference proteome</keyword>
<evidence type="ECO:0000313" key="1">
    <source>
        <dbReference type="EMBL" id="KAK4197075.1"/>
    </source>
</evidence>
<gene>
    <name evidence="1" type="ORF">QBC40DRAFT_351268</name>
</gene>
<proteinExistence type="predicted"/>
<dbReference type="EMBL" id="MU863970">
    <property type="protein sequence ID" value="KAK4197075.1"/>
    <property type="molecule type" value="Genomic_DNA"/>
</dbReference>
<comment type="caution">
    <text evidence="1">The sequence shown here is derived from an EMBL/GenBank/DDBJ whole genome shotgun (WGS) entry which is preliminary data.</text>
</comment>
<name>A0AAN6XCV1_9PEZI</name>
<reference evidence="1" key="2">
    <citation type="submission" date="2023-05" db="EMBL/GenBank/DDBJ databases">
        <authorList>
            <consortium name="Lawrence Berkeley National Laboratory"/>
            <person name="Steindorff A."/>
            <person name="Hensen N."/>
            <person name="Bonometti L."/>
            <person name="Westerberg I."/>
            <person name="Brannstrom I.O."/>
            <person name="Guillou S."/>
            <person name="Cros-Aarteil S."/>
            <person name="Calhoun S."/>
            <person name="Haridas S."/>
            <person name="Kuo A."/>
            <person name="Mondo S."/>
            <person name="Pangilinan J."/>
            <person name="Riley R."/>
            <person name="Labutti K."/>
            <person name="Andreopoulos B."/>
            <person name="Lipzen A."/>
            <person name="Chen C."/>
            <person name="Yanf M."/>
            <person name="Daum C."/>
            <person name="Ng V."/>
            <person name="Clum A."/>
            <person name="Ohm R."/>
            <person name="Martin F."/>
            <person name="Silar P."/>
            <person name="Natvig D."/>
            <person name="Lalanne C."/>
            <person name="Gautier V."/>
            <person name="Ament-Velasquez S.L."/>
            <person name="Kruys A."/>
            <person name="Hutchinson M.I."/>
            <person name="Powell A.J."/>
            <person name="Barry K."/>
            <person name="Miller A.N."/>
            <person name="Grigoriev I.V."/>
            <person name="Debuchy R."/>
            <person name="Gladieux P."/>
            <person name="Thoren M.H."/>
            <person name="Johannesson H."/>
        </authorList>
    </citation>
    <scope>NUCLEOTIDE SEQUENCE</scope>
    <source>
        <strain evidence="1">CBS 315.58</strain>
    </source>
</reference>
<reference evidence="1" key="1">
    <citation type="journal article" date="2023" name="Mol. Phylogenet. Evol.">
        <title>Genome-scale phylogeny and comparative genomics of the fungal order Sordariales.</title>
        <authorList>
            <person name="Hensen N."/>
            <person name="Bonometti L."/>
            <person name="Westerberg I."/>
            <person name="Brannstrom I.O."/>
            <person name="Guillou S."/>
            <person name="Cros-Aarteil S."/>
            <person name="Calhoun S."/>
            <person name="Haridas S."/>
            <person name="Kuo A."/>
            <person name="Mondo S."/>
            <person name="Pangilinan J."/>
            <person name="Riley R."/>
            <person name="LaButti K."/>
            <person name="Andreopoulos B."/>
            <person name="Lipzen A."/>
            <person name="Chen C."/>
            <person name="Yan M."/>
            <person name="Daum C."/>
            <person name="Ng V."/>
            <person name="Clum A."/>
            <person name="Steindorff A."/>
            <person name="Ohm R.A."/>
            <person name="Martin F."/>
            <person name="Silar P."/>
            <person name="Natvig D.O."/>
            <person name="Lalanne C."/>
            <person name="Gautier V."/>
            <person name="Ament-Velasquez S.L."/>
            <person name="Kruys A."/>
            <person name="Hutchinson M.I."/>
            <person name="Powell A.J."/>
            <person name="Barry K."/>
            <person name="Miller A.N."/>
            <person name="Grigoriev I.V."/>
            <person name="Debuchy R."/>
            <person name="Gladieux P."/>
            <person name="Hiltunen Thoren M."/>
            <person name="Johannesson H."/>
        </authorList>
    </citation>
    <scope>NUCLEOTIDE SEQUENCE</scope>
    <source>
        <strain evidence="1">CBS 315.58</strain>
    </source>
</reference>
<accession>A0AAN6XCV1</accession>
<sequence>MAHLLRSPREIWHRQLLDTGARIQLDSVQDFPYAALRDATDAFVHKQGLVPGSPKCDSILRELALEHVTREGGSERVGLVACLHALSSSVGATLLVAMREKCLVERTSPRFLGCLTLGIRANPSLIKKTDCQVANVLLSLLAGTDFLPAISQLFQALEEGPDPQLLPSSYIITLLHTIDFSTAFRTHLDILQQERKYISLYDAVSWLRSVSDHPETSTAKAVAAALVPERMFWATWRPNQTRLKKWERGGFSDAQRQKLCYVFDLEGPDITGCGYPTLKDSVPGCFDVVQVANHDVSLLHRLLTNLDKAQHISGSYATNLIIHLCINKTNPLDNDLLSLTEAILETDDDDTIHSILMWLQTYQSGFDIRMTALTKVLPILEVFPNLQRLLAGYVSLDVGQVYLAAREEYKLILKTDVAENLAMTIHAFGMAILRADWLHGSLPPDLWENLHQLPPKETLDEIFEALEASRIVNEDIKTYLRAVIGGETRSDSPPIGTLLAVVRQTIRFYARGVEPERAKLATEIEPLRYYDPKAYDACLDQLLKEDIVLVKDMLPLVRSESYSSCVEFARLLAQRQQLRCHTHECWHQLLFFRLLQRRQELLAWSAAELPLQNWVQWAHDLRALFSRPKGSTSSDTSTMSLSDIGFTPERYQWWDVLQYQFGSAVAILDYLAQQGRGNLKWLWLQEIPETIVLLDILQYQHKVMPQDSVLMSLFQPEPSRIGLICMVLSGLRRATPSGKMALQNLFAREKQLGAGKWNRQATQVLSYCLRRSPEINVDEMSCNSLWAFTSLLGLEDTIDGHGLQVARECIMADYANLVLLAKNLLEMQVLLRNSDAARTTALMDELGIEDAPSPEAREEDTAMIPAHLSSFIEAVGESQWELCFPLKQITAQKKQAIGINPSARLLLVRISLLEQQPAFCIHFHPDNNDSNSRAHGLWHASGHNMPDGIVCFAKPSLFTYILSRRLSIFLCGGGFAQGQQLENVYAFISLVLASPTTHCPVCVEQLNYVVYRPTICRSQLCEKAFLRAPLEVRTHHLLLDLPALDFLLSCVYSANVSVPDLSSELRSVIDSFPTLTGRASSPGEILDQILRGDTGTSESHGVSPAERGTVISWMSTQFRGWLISAPPGSKIPAMPGVVQLVLRNGDTNTKMSSQQDQNNIQDKSGMIKFLGSGLGTTSMWEILCKGSVARNASEQDQSAADVSDEEPPTDLKACRKTKTIWKGSSLMNRRLFVACENSGGGNLMIRYIFLCPEGFEPPRMRIIGDALTQSFAALRAGRLAKES</sequence>
<dbReference type="Proteomes" id="UP001303160">
    <property type="component" value="Unassembled WGS sequence"/>
</dbReference>